<comment type="caution">
    <text evidence="1">The sequence shown here is derived from an EMBL/GenBank/DDBJ whole genome shotgun (WGS) entry which is preliminary data.</text>
</comment>
<proteinExistence type="predicted"/>
<sequence length="88" mass="10346">MHEGFILVKPNWSILVGLKKSMVKLQPYGFILRKPLLQTGCMNAYPNNDWIGFLANRYTWIIPNKIKALSFAIFFKFQYRLFGSLKIF</sequence>
<evidence type="ECO:0000313" key="1">
    <source>
        <dbReference type="EMBL" id="CAG9334472.1"/>
    </source>
</evidence>
<name>A0AAU9KC77_9CILI</name>
<gene>
    <name evidence="1" type="ORF">BSTOLATCC_MIC61087</name>
</gene>
<dbReference type="AlphaFoldDB" id="A0AAU9KC77"/>
<accession>A0AAU9KC77</accession>
<organism evidence="1 2">
    <name type="scientific">Blepharisma stoltei</name>
    <dbReference type="NCBI Taxonomy" id="1481888"/>
    <lineage>
        <taxon>Eukaryota</taxon>
        <taxon>Sar</taxon>
        <taxon>Alveolata</taxon>
        <taxon>Ciliophora</taxon>
        <taxon>Postciliodesmatophora</taxon>
        <taxon>Heterotrichea</taxon>
        <taxon>Heterotrichida</taxon>
        <taxon>Blepharismidae</taxon>
        <taxon>Blepharisma</taxon>
    </lineage>
</organism>
<dbReference type="EMBL" id="CAJZBQ010000058">
    <property type="protein sequence ID" value="CAG9334472.1"/>
    <property type="molecule type" value="Genomic_DNA"/>
</dbReference>
<reference evidence="1" key="1">
    <citation type="submission" date="2021-09" db="EMBL/GenBank/DDBJ databases">
        <authorList>
            <consortium name="AG Swart"/>
            <person name="Singh M."/>
            <person name="Singh A."/>
            <person name="Seah K."/>
            <person name="Emmerich C."/>
        </authorList>
    </citation>
    <scope>NUCLEOTIDE SEQUENCE</scope>
    <source>
        <strain evidence="1">ATCC30299</strain>
    </source>
</reference>
<protein>
    <submittedName>
        <fullName evidence="1">Uncharacterized protein</fullName>
    </submittedName>
</protein>
<keyword evidence="2" id="KW-1185">Reference proteome</keyword>
<dbReference type="Proteomes" id="UP001162131">
    <property type="component" value="Unassembled WGS sequence"/>
</dbReference>
<evidence type="ECO:0000313" key="2">
    <source>
        <dbReference type="Proteomes" id="UP001162131"/>
    </source>
</evidence>